<sequence length="82" mass="9349">MKNKLRELSEEESKNYKKIGTASGISFGMCMFLAHKHATNFENRAVGFRIEKNGMAEMIDATYVKAGLHKEKSINVTFYEIN</sequence>
<comment type="caution">
    <text evidence="1">The sequence shown here is derived from an EMBL/GenBank/DDBJ whole genome shotgun (WGS) entry which is preliminary data.</text>
</comment>
<dbReference type="AlphaFoldDB" id="A0A1F6UQR1"/>
<proteinExistence type="predicted"/>
<name>A0A1F6UQR1_9BACT</name>
<reference evidence="1 2" key="1">
    <citation type="journal article" date="2016" name="Nat. Commun.">
        <title>Thousands of microbial genomes shed light on interconnected biogeochemical processes in an aquifer system.</title>
        <authorList>
            <person name="Anantharaman K."/>
            <person name="Brown C.T."/>
            <person name="Hug L.A."/>
            <person name="Sharon I."/>
            <person name="Castelle C.J."/>
            <person name="Probst A.J."/>
            <person name="Thomas B.C."/>
            <person name="Singh A."/>
            <person name="Wilkins M.J."/>
            <person name="Karaoz U."/>
            <person name="Brodie E.L."/>
            <person name="Williams K.H."/>
            <person name="Hubbard S.S."/>
            <person name="Banfield J.F."/>
        </authorList>
    </citation>
    <scope>NUCLEOTIDE SEQUENCE [LARGE SCALE GENOMIC DNA]</scope>
</reference>
<dbReference type="EMBL" id="MFTI01000028">
    <property type="protein sequence ID" value="OGI59698.1"/>
    <property type="molecule type" value="Genomic_DNA"/>
</dbReference>
<protein>
    <submittedName>
        <fullName evidence="1">Uncharacterized protein</fullName>
    </submittedName>
</protein>
<gene>
    <name evidence="1" type="ORF">A2814_01365</name>
</gene>
<evidence type="ECO:0000313" key="2">
    <source>
        <dbReference type="Proteomes" id="UP000177869"/>
    </source>
</evidence>
<accession>A0A1F6UQR1</accession>
<evidence type="ECO:0000313" key="1">
    <source>
        <dbReference type="EMBL" id="OGI59698.1"/>
    </source>
</evidence>
<dbReference type="STRING" id="1801732.A2814_01365"/>
<organism evidence="1 2">
    <name type="scientific">Candidatus Nomurabacteria bacterium RIFCSPHIGHO2_01_FULL_38_19</name>
    <dbReference type="NCBI Taxonomy" id="1801732"/>
    <lineage>
        <taxon>Bacteria</taxon>
        <taxon>Candidatus Nomuraibacteriota</taxon>
    </lineage>
</organism>
<dbReference type="Proteomes" id="UP000177869">
    <property type="component" value="Unassembled WGS sequence"/>
</dbReference>